<evidence type="ECO:0000256" key="1">
    <source>
        <dbReference type="SAM" id="MobiDB-lite"/>
    </source>
</evidence>
<reference evidence="2" key="1">
    <citation type="journal article" date="2014" name="Int. J. Syst. Evol. Microbiol.">
        <title>Complete genome sequence of Corynebacterium casei LMG S-19264T (=DSM 44701T), isolated from a smear-ripened cheese.</title>
        <authorList>
            <consortium name="US DOE Joint Genome Institute (JGI-PGF)"/>
            <person name="Walter F."/>
            <person name="Albersmeier A."/>
            <person name="Kalinowski J."/>
            <person name="Ruckert C."/>
        </authorList>
    </citation>
    <scope>NUCLEOTIDE SEQUENCE</scope>
    <source>
        <strain evidence="2">CGMCC 1.15330</strain>
    </source>
</reference>
<comment type="caution">
    <text evidence="2">The sequence shown here is derived from an EMBL/GenBank/DDBJ whole genome shotgun (WGS) entry which is preliminary data.</text>
</comment>
<dbReference type="EMBL" id="BMIH01000004">
    <property type="protein sequence ID" value="GGB39392.1"/>
    <property type="molecule type" value="Genomic_DNA"/>
</dbReference>
<reference evidence="2" key="2">
    <citation type="submission" date="2020-09" db="EMBL/GenBank/DDBJ databases">
        <authorList>
            <person name="Sun Q."/>
            <person name="Zhou Y."/>
        </authorList>
    </citation>
    <scope>NUCLEOTIDE SEQUENCE</scope>
    <source>
        <strain evidence="2">CGMCC 1.15330</strain>
    </source>
</reference>
<protein>
    <recommendedName>
        <fullName evidence="4">Inner membrane protein</fullName>
    </recommendedName>
</protein>
<keyword evidence="3" id="KW-1185">Reference proteome</keyword>
<gene>
    <name evidence="2" type="ORF">GCM10011380_31110</name>
</gene>
<name>A0A916TD06_9SPHN</name>
<dbReference type="Proteomes" id="UP000623067">
    <property type="component" value="Unassembled WGS sequence"/>
</dbReference>
<organism evidence="2 3">
    <name type="scientific">Sphingomonas metalli</name>
    <dbReference type="NCBI Taxonomy" id="1779358"/>
    <lineage>
        <taxon>Bacteria</taxon>
        <taxon>Pseudomonadati</taxon>
        <taxon>Pseudomonadota</taxon>
        <taxon>Alphaproteobacteria</taxon>
        <taxon>Sphingomonadales</taxon>
        <taxon>Sphingomonadaceae</taxon>
        <taxon>Sphingomonas</taxon>
    </lineage>
</organism>
<evidence type="ECO:0008006" key="4">
    <source>
        <dbReference type="Google" id="ProtNLM"/>
    </source>
</evidence>
<dbReference type="AlphaFoldDB" id="A0A916TD06"/>
<accession>A0A916TD06</accession>
<evidence type="ECO:0000313" key="3">
    <source>
        <dbReference type="Proteomes" id="UP000623067"/>
    </source>
</evidence>
<evidence type="ECO:0000313" key="2">
    <source>
        <dbReference type="EMBL" id="GGB39392.1"/>
    </source>
</evidence>
<sequence>MSSLPPLHSPQPQRRWGAMLLMLLLAFAIGGLAVGYAMRAGFDLGLGSTSEARKGATGDAAAEGFVPAQPLGANGQAPAVDPTALVTREAALAGQLTALEARTAAVASDAAAAGTQAARAEALMVAFAARRAIDRGTGLGYLEEQLRTRFVAAQPRAVAVVIQAAHQPVTIEDLRQGLDAIAPTLQSGAGADWLTQLRREVGNLIVLRKEGTPSTAPVDRLARARRLLDDGQVEAARQEVARLPGAAQAGAWMAAARRYALAHQALDVIETAAILGQAAALPAPARAPAAPEAQTQTQTQTEPASAPAAPAAPVPEASTTLALGPLDISFARVPYARAILAGLPVLLHPDRLFRQN</sequence>
<dbReference type="RefSeq" id="WP_188659816.1">
    <property type="nucleotide sequence ID" value="NZ_BMIH01000004.1"/>
</dbReference>
<proteinExistence type="predicted"/>
<feature type="region of interest" description="Disordered" evidence="1">
    <location>
        <begin position="285"/>
        <end position="313"/>
    </location>
</feature>